<gene>
    <name evidence="1" type="ORF">V1478_002796</name>
</gene>
<keyword evidence="2" id="KW-1185">Reference proteome</keyword>
<evidence type="ECO:0000313" key="1">
    <source>
        <dbReference type="EMBL" id="KAL2735156.1"/>
    </source>
</evidence>
<organism evidence="1 2">
    <name type="scientific">Vespula squamosa</name>
    <name type="common">Southern yellow jacket</name>
    <name type="synonym">Wasp</name>
    <dbReference type="NCBI Taxonomy" id="30214"/>
    <lineage>
        <taxon>Eukaryota</taxon>
        <taxon>Metazoa</taxon>
        <taxon>Ecdysozoa</taxon>
        <taxon>Arthropoda</taxon>
        <taxon>Hexapoda</taxon>
        <taxon>Insecta</taxon>
        <taxon>Pterygota</taxon>
        <taxon>Neoptera</taxon>
        <taxon>Endopterygota</taxon>
        <taxon>Hymenoptera</taxon>
        <taxon>Apocrita</taxon>
        <taxon>Aculeata</taxon>
        <taxon>Vespoidea</taxon>
        <taxon>Vespidae</taxon>
        <taxon>Vespinae</taxon>
        <taxon>Vespula</taxon>
    </lineage>
</organism>
<reference evidence="1 2" key="1">
    <citation type="journal article" date="2024" name="Ann. Entomol. Soc. Am.">
        <title>Genomic analyses of the southern and eastern yellowjacket wasps (Hymenoptera: Vespidae) reveal evolutionary signatures of social life.</title>
        <authorList>
            <person name="Catto M.A."/>
            <person name="Caine P.B."/>
            <person name="Orr S.E."/>
            <person name="Hunt B.G."/>
            <person name="Goodisman M.A.D."/>
        </authorList>
    </citation>
    <scope>NUCLEOTIDE SEQUENCE [LARGE SCALE GENOMIC DNA]</scope>
    <source>
        <strain evidence="1">233</strain>
        <tissue evidence="1">Head and thorax</tissue>
    </source>
</reference>
<name>A0ABD2BQW9_VESSQ</name>
<proteinExistence type="predicted"/>
<protein>
    <submittedName>
        <fullName evidence="1">Uncharacterized protein</fullName>
    </submittedName>
</protein>
<sequence length="60" mass="7112">MENTTEEKAMEKNCVLKQRNIEGKCTKDIHQPTTNECSRVELQIKKWRKKTTVSFCSYFV</sequence>
<dbReference type="AlphaFoldDB" id="A0ABD2BQW9"/>
<dbReference type="Proteomes" id="UP001607302">
    <property type="component" value="Unassembled WGS sequence"/>
</dbReference>
<dbReference type="EMBL" id="JAUDFV010000064">
    <property type="protein sequence ID" value="KAL2735156.1"/>
    <property type="molecule type" value="Genomic_DNA"/>
</dbReference>
<comment type="caution">
    <text evidence="1">The sequence shown here is derived from an EMBL/GenBank/DDBJ whole genome shotgun (WGS) entry which is preliminary data.</text>
</comment>
<accession>A0ABD2BQW9</accession>
<evidence type="ECO:0000313" key="2">
    <source>
        <dbReference type="Proteomes" id="UP001607302"/>
    </source>
</evidence>